<protein>
    <submittedName>
        <fullName evidence="1">Uncharacterized protein</fullName>
    </submittedName>
</protein>
<dbReference type="AlphaFoldDB" id="D8QDU7"/>
<dbReference type="EMBL" id="GL377310">
    <property type="protein sequence ID" value="EFI94050.1"/>
    <property type="molecule type" value="Genomic_DNA"/>
</dbReference>
<gene>
    <name evidence="1" type="ORF">SCHCODRAFT_112033</name>
</gene>
<evidence type="ECO:0000313" key="2">
    <source>
        <dbReference type="Proteomes" id="UP000007431"/>
    </source>
</evidence>
<organism evidence="2">
    <name type="scientific">Schizophyllum commune (strain H4-8 / FGSC 9210)</name>
    <name type="common">Split gill fungus</name>
    <dbReference type="NCBI Taxonomy" id="578458"/>
    <lineage>
        <taxon>Eukaryota</taxon>
        <taxon>Fungi</taxon>
        <taxon>Dikarya</taxon>
        <taxon>Basidiomycota</taxon>
        <taxon>Agaricomycotina</taxon>
        <taxon>Agaricomycetes</taxon>
        <taxon>Agaricomycetidae</taxon>
        <taxon>Agaricales</taxon>
        <taxon>Schizophyllaceae</taxon>
        <taxon>Schizophyllum</taxon>
    </lineage>
</organism>
<sequence>MGAKPSLAEYPASRCRIEEVSMFFECQPKKAPGQPSSIDCTPVPRFFLLCDGSPAIEVTGAVRTDHAGKPVLSAQLLRNLPKAKEWRQVIKRQTDE</sequence>
<dbReference type="HOGENOM" id="CLU_175714_0_0_1"/>
<dbReference type="InParanoid" id="D8QDU7"/>
<proteinExistence type="predicted"/>
<dbReference type="KEGG" id="scm:SCHCO_02637091"/>
<name>D8QDU7_SCHCM</name>
<accession>D8QDU7</accession>
<dbReference type="GeneID" id="9591056"/>
<keyword evidence="2" id="KW-1185">Reference proteome</keyword>
<dbReference type="RefSeq" id="XP_003028953.1">
    <property type="nucleotide sequence ID" value="XM_003028907.1"/>
</dbReference>
<reference evidence="1 2" key="1">
    <citation type="journal article" date="2010" name="Nat. Biotechnol.">
        <title>Genome sequence of the model mushroom Schizophyllum commune.</title>
        <authorList>
            <person name="Ohm R.A."/>
            <person name="de Jong J.F."/>
            <person name="Lugones L.G."/>
            <person name="Aerts A."/>
            <person name="Kothe E."/>
            <person name="Stajich J.E."/>
            <person name="de Vries R.P."/>
            <person name="Record E."/>
            <person name="Levasseur A."/>
            <person name="Baker S.E."/>
            <person name="Bartholomew K.A."/>
            <person name="Coutinho P.M."/>
            <person name="Erdmann S."/>
            <person name="Fowler T.J."/>
            <person name="Gathman A.C."/>
            <person name="Lombard V."/>
            <person name="Henrissat B."/>
            <person name="Knabe N."/>
            <person name="Kuees U."/>
            <person name="Lilly W.W."/>
            <person name="Lindquist E."/>
            <person name="Lucas S."/>
            <person name="Magnuson J.K."/>
            <person name="Piumi F."/>
            <person name="Raudaskoski M."/>
            <person name="Salamov A."/>
            <person name="Schmutz J."/>
            <person name="Schwarze F.W.M.R."/>
            <person name="vanKuyk P.A."/>
            <person name="Horton J.S."/>
            <person name="Grigoriev I.V."/>
            <person name="Woesten H.A.B."/>
        </authorList>
    </citation>
    <scope>NUCLEOTIDE SEQUENCE [LARGE SCALE GENOMIC DNA]</scope>
    <source>
        <strain evidence="2">H4-8 / FGSC 9210</strain>
    </source>
</reference>
<evidence type="ECO:0000313" key="1">
    <source>
        <dbReference type="EMBL" id="EFI94050.1"/>
    </source>
</evidence>
<dbReference type="VEuPathDB" id="FungiDB:SCHCODRAFT_02637091"/>
<dbReference type="Proteomes" id="UP000007431">
    <property type="component" value="Unassembled WGS sequence"/>
</dbReference>
<dbReference type="OrthoDB" id="3983163at2759"/>
<feature type="non-terminal residue" evidence="1">
    <location>
        <position position="96"/>
    </location>
</feature>